<feature type="active site" evidence="3">
    <location>
        <position position="106"/>
    </location>
</feature>
<dbReference type="InterPro" id="IPR033121">
    <property type="entry name" value="PEPTIDASE_A1"/>
</dbReference>
<name>A0A8C0RKT6_CANLF</name>
<feature type="disulfide bond" evidence="4">
    <location>
        <begin position="119"/>
        <end position="124"/>
    </location>
</feature>
<dbReference type="Gene3D" id="6.10.140.60">
    <property type="match status" value="1"/>
</dbReference>
<reference evidence="8" key="2">
    <citation type="submission" date="2025-08" db="UniProtKB">
        <authorList>
            <consortium name="Ensembl"/>
        </authorList>
    </citation>
    <scope>IDENTIFICATION</scope>
</reference>
<accession>A0A8C0RKT6</accession>
<keyword evidence="5" id="KW-0378">Hydrolase</keyword>
<dbReference type="Ensembl" id="ENSCAFT00030028256.1">
    <property type="protein sequence ID" value="ENSCAFP00030024651.1"/>
    <property type="gene ID" value="ENSCAFG00030015335.1"/>
</dbReference>
<organism evidence="8 9">
    <name type="scientific">Canis lupus familiaris</name>
    <name type="common">Dog</name>
    <name type="synonym">Canis familiaris</name>
    <dbReference type="NCBI Taxonomy" id="9615"/>
    <lineage>
        <taxon>Eukaryota</taxon>
        <taxon>Metazoa</taxon>
        <taxon>Chordata</taxon>
        <taxon>Craniata</taxon>
        <taxon>Vertebrata</taxon>
        <taxon>Euteleostomi</taxon>
        <taxon>Mammalia</taxon>
        <taxon>Eutheria</taxon>
        <taxon>Laurasiatheria</taxon>
        <taxon>Carnivora</taxon>
        <taxon>Caniformia</taxon>
        <taxon>Canidae</taxon>
        <taxon>Canis</taxon>
    </lineage>
</organism>
<feature type="domain" description="Peptidase A1" evidence="7">
    <location>
        <begin position="88"/>
        <end position="400"/>
    </location>
</feature>
<dbReference type="InterPro" id="IPR021109">
    <property type="entry name" value="Peptidase_aspartic_dom_sf"/>
</dbReference>
<dbReference type="GO" id="GO:0006508">
    <property type="term" value="P:proteolysis"/>
    <property type="evidence" value="ECO:0007669"/>
    <property type="project" value="UniProtKB-KW"/>
</dbReference>
<feature type="disulfide bond" evidence="4">
    <location>
        <begin position="279"/>
        <end position="283"/>
    </location>
</feature>
<evidence type="ECO:0000256" key="5">
    <source>
        <dbReference type="RuleBase" id="RU000454"/>
    </source>
</evidence>
<dbReference type="AlphaFoldDB" id="A0A8C0RKT6"/>
<dbReference type="InterPro" id="IPR012848">
    <property type="entry name" value="Aspartic_peptidase_N"/>
</dbReference>
<dbReference type="SUPFAM" id="SSF50630">
    <property type="entry name" value="Acid proteases"/>
    <property type="match status" value="1"/>
</dbReference>
<dbReference type="PRINTS" id="PR00792">
    <property type="entry name" value="PEPSIN"/>
</dbReference>
<dbReference type="PROSITE" id="PS51767">
    <property type="entry name" value="PEPTIDASE_A1"/>
    <property type="match status" value="1"/>
</dbReference>
<sequence>MSTGSSSGQPAVSRMRCLVVLLAVLALSQGSGVTRVPLHKGKSLRKALKEHGLLEDFLKKHPYAISRKYSNLEKVASEPLANYLDCQYFGRISIGTPPQEFTVVFDTGSSDLWVPSVYCKSTACQSHHRFDPAKSSTFQNLNEPLSIQYGTGSMQGFLGLDTVTVSSIVDPQQTVGLSTQEPGSIFTYSEFDGILGLAYPSLASPYSVPVFDNMMQNHLVAQDLFSVYLSRNGQGSMLTLGAIDPTYYTGALHWVPVTVEEYWQFTVDSVTVNGVVVACDGGCQAILDTGTSMLVGPNSDILNIQSAIGATQDQYGMVRPGPFPWRGWDFSGGLHSGLLAWRIIAVRALVSHAEAEVWPPVPQEDRASLTLLYPLAPPPPTGLFASSLTAKCSGVLGRSG</sequence>
<dbReference type="PANTHER" id="PTHR47966:SF13">
    <property type="entry name" value="CHYMOSIN"/>
    <property type="match status" value="1"/>
</dbReference>
<evidence type="ECO:0000256" key="2">
    <source>
        <dbReference type="ARBA" id="ARBA00023157"/>
    </source>
</evidence>
<dbReference type="GO" id="GO:0004190">
    <property type="term" value="F:aspartic-type endopeptidase activity"/>
    <property type="evidence" value="ECO:0007669"/>
    <property type="project" value="UniProtKB-KW"/>
</dbReference>
<feature type="signal peptide" evidence="6">
    <location>
        <begin position="1"/>
        <end position="30"/>
    </location>
</feature>
<protein>
    <recommendedName>
        <fullName evidence="7">Peptidase A1 domain-containing protein</fullName>
    </recommendedName>
</protein>
<evidence type="ECO:0000313" key="8">
    <source>
        <dbReference type="Ensembl" id="ENSCAFP00030024651.1"/>
    </source>
</evidence>
<feature type="chain" id="PRO_5034796474" description="Peptidase A1 domain-containing protein" evidence="6">
    <location>
        <begin position="31"/>
        <end position="400"/>
    </location>
</feature>
<keyword evidence="5" id="KW-0645">Protease</keyword>
<evidence type="ECO:0000256" key="3">
    <source>
        <dbReference type="PIRSR" id="PIRSR601461-1"/>
    </source>
</evidence>
<dbReference type="FunFam" id="2.40.70.10:FF:000004">
    <property type="entry name" value="Pepsin A"/>
    <property type="match status" value="1"/>
</dbReference>
<proteinExistence type="inferred from homology"/>
<dbReference type="InterPro" id="IPR001969">
    <property type="entry name" value="Aspartic_peptidase_AS"/>
</dbReference>
<dbReference type="PROSITE" id="PS00141">
    <property type="entry name" value="ASP_PROTEASE"/>
    <property type="match status" value="2"/>
</dbReference>
<keyword evidence="5" id="KW-0064">Aspartyl protease</keyword>
<comment type="similarity">
    <text evidence="1 5">Belongs to the peptidase A1 family.</text>
</comment>
<dbReference type="Proteomes" id="UP000694429">
    <property type="component" value="Chromosome 6"/>
</dbReference>
<evidence type="ECO:0000256" key="6">
    <source>
        <dbReference type="SAM" id="SignalP"/>
    </source>
</evidence>
<evidence type="ECO:0000313" key="9">
    <source>
        <dbReference type="Proteomes" id="UP000694429"/>
    </source>
</evidence>
<evidence type="ECO:0000256" key="1">
    <source>
        <dbReference type="ARBA" id="ARBA00007447"/>
    </source>
</evidence>
<keyword evidence="2 4" id="KW-1015">Disulfide bond</keyword>
<evidence type="ECO:0000256" key="4">
    <source>
        <dbReference type="PIRSR" id="PIRSR601461-2"/>
    </source>
</evidence>
<reference evidence="8" key="1">
    <citation type="submission" date="2019-03" db="EMBL/GenBank/DDBJ databases">
        <authorList>
            <person name="Warren W.C."/>
            <person name="Johnson G.S."/>
        </authorList>
    </citation>
    <scope>NUCLEOTIDE SEQUENCE [LARGE SCALE GENOMIC DNA]</scope>
    <source>
        <strain evidence="8">Basenji</strain>
    </source>
</reference>
<dbReference type="PANTHER" id="PTHR47966">
    <property type="entry name" value="BETA-SITE APP-CLEAVING ENZYME, ISOFORM A-RELATED"/>
    <property type="match status" value="1"/>
</dbReference>
<dbReference type="Pfam" id="PF00026">
    <property type="entry name" value="Asp"/>
    <property type="match status" value="1"/>
</dbReference>
<keyword evidence="6" id="KW-0732">Signal</keyword>
<evidence type="ECO:0000259" key="7">
    <source>
        <dbReference type="PROSITE" id="PS51767"/>
    </source>
</evidence>
<feature type="active site" evidence="3">
    <location>
        <position position="288"/>
    </location>
</feature>
<dbReference type="Pfam" id="PF07966">
    <property type="entry name" value="A1_Propeptide"/>
    <property type="match status" value="1"/>
</dbReference>
<dbReference type="InterPro" id="IPR001461">
    <property type="entry name" value="Aspartic_peptidase_A1"/>
</dbReference>
<dbReference type="Gene3D" id="2.40.70.10">
    <property type="entry name" value="Acid Proteases"/>
    <property type="match status" value="2"/>
</dbReference>